<gene>
    <name evidence="2" type="ORF">SAMN04488522_105101</name>
</gene>
<dbReference type="OrthoDB" id="771219at2"/>
<dbReference type="Proteomes" id="UP000184287">
    <property type="component" value="Unassembled WGS sequence"/>
</dbReference>
<accession>A0A1M5IY39</accession>
<evidence type="ECO:0000313" key="3">
    <source>
        <dbReference type="Proteomes" id="UP000184287"/>
    </source>
</evidence>
<dbReference type="AlphaFoldDB" id="A0A1M5IY39"/>
<reference evidence="3" key="1">
    <citation type="submission" date="2016-11" db="EMBL/GenBank/DDBJ databases">
        <authorList>
            <person name="Varghese N."/>
            <person name="Submissions S."/>
        </authorList>
    </citation>
    <scope>NUCLEOTIDE SEQUENCE [LARGE SCALE GENOMIC DNA]</scope>
    <source>
        <strain evidence="3">DSM 16990</strain>
    </source>
</reference>
<keyword evidence="1" id="KW-0732">Signal</keyword>
<proteinExistence type="predicted"/>
<feature type="chain" id="PRO_5009911219" description="DUF4296 domain-containing protein" evidence="1">
    <location>
        <begin position="27"/>
        <end position="101"/>
    </location>
</feature>
<dbReference type="PROSITE" id="PS51257">
    <property type="entry name" value="PROKAR_LIPOPROTEIN"/>
    <property type="match status" value="1"/>
</dbReference>
<protein>
    <recommendedName>
        <fullName evidence="4">DUF4296 domain-containing protein</fullName>
    </recommendedName>
</protein>
<dbReference type="RefSeq" id="WP_073234342.1">
    <property type="nucleotide sequence ID" value="NZ_FQUQ01000005.1"/>
</dbReference>
<name>A0A1M5IY39_9SPHI</name>
<organism evidence="2 3">
    <name type="scientific">Pedobacter caeni</name>
    <dbReference type="NCBI Taxonomy" id="288992"/>
    <lineage>
        <taxon>Bacteria</taxon>
        <taxon>Pseudomonadati</taxon>
        <taxon>Bacteroidota</taxon>
        <taxon>Sphingobacteriia</taxon>
        <taxon>Sphingobacteriales</taxon>
        <taxon>Sphingobacteriaceae</taxon>
        <taxon>Pedobacter</taxon>
    </lineage>
</organism>
<feature type="signal peptide" evidence="1">
    <location>
        <begin position="1"/>
        <end position="26"/>
    </location>
</feature>
<dbReference type="EMBL" id="FQUQ01000005">
    <property type="protein sequence ID" value="SHG32880.1"/>
    <property type="molecule type" value="Genomic_DNA"/>
</dbReference>
<sequence>MKRNLKIYFTKALIMCALTITVASCAKDKELPAPTQVEKEMDVKKFERIQKFISIAFGIPVNEQKYDKVKEEYTIYTSKMSRAEMEKLYDGANEYKFKHEN</sequence>
<keyword evidence="3" id="KW-1185">Reference proteome</keyword>
<evidence type="ECO:0000256" key="1">
    <source>
        <dbReference type="SAM" id="SignalP"/>
    </source>
</evidence>
<evidence type="ECO:0000313" key="2">
    <source>
        <dbReference type="EMBL" id="SHG32880.1"/>
    </source>
</evidence>
<evidence type="ECO:0008006" key="4">
    <source>
        <dbReference type="Google" id="ProtNLM"/>
    </source>
</evidence>